<evidence type="ECO:0000256" key="3">
    <source>
        <dbReference type="ARBA" id="ARBA00022692"/>
    </source>
</evidence>
<protein>
    <submittedName>
        <fullName evidence="7">MFS transporter</fullName>
    </submittedName>
</protein>
<keyword evidence="5 6" id="KW-0472">Membrane</keyword>
<dbReference type="AlphaFoldDB" id="A0A6N9NH48"/>
<feature type="transmembrane region" description="Helical" evidence="6">
    <location>
        <begin position="95"/>
        <end position="114"/>
    </location>
</feature>
<comment type="subcellular location">
    <subcellularLocation>
        <location evidence="1">Endomembrane system</location>
        <topology evidence="1">Multi-pass membrane protein</topology>
    </subcellularLocation>
</comment>
<dbReference type="InterPro" id="IPR036259">
    <property type="entry name" value="MFS_trans_sf"/>
</dbReference>
<feature type="transmembrane region" description="Helical" evidence="6">
    <location>
        <begin position="338"/>
        <end position="355"/>
    </location>
</feature>
<dbReference type="GO" id="GO:0012505">
    <property type="term" value="C:endomembrane system"/>
    <property type="evidence" value="ECO:0007669"/>
    <property type="project" value="UniProtKB-SubCell"/>
</dbReference>
<keyword evidence="4 6" id="KW-1133">Transmembrane helix</keyword>
<feature type="transmembrane region" description="Helical" evidence="6">
    <location>
        <begin position="126"/>
        <end position="148"/>
    </location>
</feature>
<evidence type="ECO:0000256" key="1">
    <source>
        <dbReference type="ARBA" id="ARBA00004127"/>
    </source>
</evidence>
<reference evidence="7 8" key="1">
    <citation type="submission" date="2019-12" db="EMBL/GenBank/DDBJ databases">
        <authorList>
            <person name="Zhao J."/>
        </authorList>
    </citation>
    <scope>NUCLEOTIDE SEQUENCE [LARGE SCALE GENOMIC DNA]</scope>
    <source>
        <strain evidence="7 8">S-15</strain>
    </source>
</reference>
<accession>A0A6N9NH48</accession>
<comment type="caution">
    <text evidence="7">The sequence shown here is derived from an EMBL/GenBank/DDBJ whole genome shotgun (WGS) entry which is preliminary data.</text>
</comment>
<dbReference type="Gene3D" id="1.20.1250.20">
    <property type="entry name" value="MFS general substrate transporter like domains"/>
    <property type="match status" value="1"/>
</dbReference>
<feature type="transmembrane region" description="Helical" evidence="6">
    <location>
        <begin position="246"/>
        <end position="269"/>
    </location>
</feature>
<evidence type="ECO:0000256" key="5">
    <source>
        <dbReference type="ARBA" id="ARBA00023136"/>
    </source>
</evidence>
<dbReference type="InterPro" id="IPR050495">
    <property type="entry name" value="ATG22/LtaA_families"/>
</dbReference>
<evidence type="ECO:0000256" key="6">
    <source>
        <dbReference type="SAM" id="Phobius"/>
    </source>
</evidence>
<keyword evidence="8" id="KW-1185">Reference proteome</keyword>
<dbReference type="PANTHER" id="PTHR23519">
    <property type="entry name" value="AUTOPHAGY-RELATED PROTEIN 22"/>
    <property type="match status" value="1"/>
</dbReference>
<feature type="transmembrane region" description="Helical" evidence="6">
    <location>
        <begin position="401"/>
        <end position="421"/>
    </location>
</feature>
<evidence type="ECO:0000256" key="2">
    <source>
        <dbReference type="ARBA" id="ARBA00022448"/>
    </source>
</evidence>
<dbReference type="EMBL" id="WWNE01000006">
    <property type="protein sequence ID" value="NBG65996.1"/>
    <property type="molecule type" value="Genomic_DNA"/>
</dbReference>
<feature type="transmembrane region" description="Helical" evidence="6">
    <location>
        <begin position="312"/>
        <end position="332"/>
    </location>
</feature>
<feature type="transmembrane region" description="Helical" evidence="6">
    <location>
        <begin position="64"/>
        <end position="83"/>
    </location>
</feature>
<dbReference type="InterPro" id="IPR024671">
    <property type="entry name" value="Atg22-like"/>
</dbReference>
<evidence type="ECO:0000256" key="4">
    <source>
        <dbReference type="ARBA" id="ARBA00022989"/>
    </source>
</evidence>
<keyword evidence="3 6" id="KW-0812">Transmembrane</keyword>
<evidence type="ECO:0000313" key="7">
    <source>
        <dbReference type="EMBL" id="NBG65996.1"/>
    </source>
</evidence>
<proteinExistence type="predicted"/>
<dbReference type="SUPFAM" id="SSF103473">
    <property type="entry name" value="MFS general substrate transporter"/>
    <property type="match status" value="1"/>
</dbReference>
<evidence type="ECO:0000313" key="8">
    <source>
        <dbReference type="Proteomes" id="UP000470771"/>
    </source>
</evidence>
<dbReference type="Proteomes" id="UP000470771">
    <property type="component" value="Unassembled WGS sequence"/>
</dbReference>
<feature type="transmembrane region" description="Helical" evidence="6">
    <location>
        <begin position="160"/>
        <end position="182"/>
    </location>
</feature>
<dbReference type="RefSeq" id="WP_160632944.1">
    <property type="nucleotide sequence ID" value="NZ_WWNE01000006.1"/>
</dbReference>
<gene>
    <name evidence="7" type="ORF">GQN54_07685</name>
</gene>
<organism evidence="7 8">
    <name type="scientific">Acidiluteibacter ferrifornacis</name>
    <dbReference type="NCBI Taxonomy" id="2692424"/>
    <lineage>
        <taxon>Bacteria</taxon>
        <taxon>Pseudomonadati</taxon>
        <taxon>Bacteroidota</taxon>
        <taxon>Flavobacteriia</taxon>
        <taxon>Flavobacteriales</taxon>
        <taxon>Cryomorphaceae</taxon>
        <taxon>Acidiluteibacter</taxon>
    </lineage>
</organism>
<feature type="transmembrane region" description="Helical" evidence="6">
    <location>
        <begin position="284"/>
        <end position="305"/>
    </location>
</feature>
<feature type="transmembrane region" description="Helical" evidence="6">
    <location>
        <begin position="376"/>
        <end position="395"/>
    </location>
</feature>
<dbReference type="PANTHER" id="PTHR23519:SF1">
    <property type="entry name" value="AUTOPHAGY-RELATED PROTEIN 22"/>
    <property type="match status" value="1"/>
</dbReference>
<name>A0A6N9NH48_9FLAO</name>
<keyword evidence="2" id="KW-0813">Transport</keyword>
<sequence length="432" mass="47996">MEKGNPKTINAWTFYDWANSAYPLVITTAIFPMYYEAVTTTTLASGEVSDVVTFLGHQFKNTELYSYASSLSFLIVAFISPILSGIADYIDNKMMFLKFFCYMGAISCGALFFFDEKALEFSMIPVMTASVGFWGSIVFYNSYLPIIAEPKDHDRISAKGYSLGYLGSSILLIGNLVGIMVFGMPAKYAFLSVALWWIGFSQITYARLPRNIGNSPEKEDHIIWRGWRELKKVGAEIKGLKRIKSYLIAFFVYSMGVQTVMLMATLFAAKEINWGEDSAAKTGLIVSVLIIQFIAIGGSYFFSWFSKKAGNITSLSVALVIWVGVCVGAYFIHEPIEFYIIAAIVGFVMGGIQSLSRSTYSKLLPETKDHASYFSFYDVLEKLGIVIGTFSFGFIEGVTGGMRNSIFALGAFFIVGLLLLWRVPKQKVIEGV</sequence>
<dbReference type="Pfam" id="PF11700">
    <property type="entry name" value="ATG22"/>
    <property type="match status" value="1"/>
</dbReference>
<feature type="transmembrane region" description="Helical" evidence="6">
    <location>
        <begin position="188"/>
        <end position="208"/>
    </location>
</feature>